<dbReference type="RefSeq" id="WP_198281527.1">
    <property type="nucleotide sequence ID" value="NZ_BAAAIF010000012.1"/>
</dbReference>
<proteinExistence type="predicted"/>
<evidence type="ECO:0000313" key="1">
    <source>
        <dbReference type="EMBL" id="MBI0318990.1"/>
    </source>
</evidence>
<gene>
    <name evidence="1" type="ORF">JBF12_39685</name>
</gene>
<comment type="caution">
    <text evidence="1">The sequence shown here is derived from an EMBL/GenBank/DDBJ whole genome shotgun (WGS) entry which is preliminary data.</text>
</comment>
<protein>
    <submittedName>
        <fullName evidence="1">Uncharacterized protein</fullName>
    </submittedName>
</protein>
<reference evidence="1 2" key="1">
    <citation type="submission" date="2020-12" db="EMBL/GenBank/DDBJ databases">
        <authorList>
            <person name="Kusuma A.B."/>
            <person name="Nouioui I."/>
            <person name="Goodfellow M."/>
        </authorList>
    </citation>
    <scope>NUCLEOTIDE SEQUENCE [LARGE SCALE GENOMIC DNA]</scope>
    <source>
        <strain evidence="1 2">DSM 41764</strain>
    </source>
</reference>
<sequence length="52" mass="5561">MTMRGEHILGVGTVGGRLRMTELTHDPAASAAVAPPGWWWSAMRNSAAVISR</sequence>
<dbReference type="Proteomes" id="UP000638849">
    <property type="component" value="Unassembled WGS sequence"/>
</dbReference>
<dbReference type="EMBL" id="JAEEAQ010000711">
    <property type="protein sequence ID" value="MBI0318990.1"/>
    <property type="molecule type" value="Genomic_DNA"/>
</dbReference>
<keyword evidence="2" id="KW-1185">Reference proteome</keyword>
<name>A0ABS0RNY4_9ACTN</name>
<evidence type="ECO:0000313" key="2">
    <source>
        <dbReference type="Proteomes" id="UP000638849"/>
    </source>
</evidence>
<organism evidence="1 2">
    <name type="scientific">Streptomyces javensis</name>
    <dbReference type="NCBI Taxonomy" id="114698"/>
    <lineage>
        <taxon>Bacteria</taxon>
        <taxon>Bacillati</taxon>
        <taxon>Actinomycetota</taxon>
        <taxon>Actinomycetes</taxon>
        <taxon>Kitasatosporales</taxon>
        <taxon>Streptomycetaceae</taxon>
        <taxon>Streptomyces</taxon>
        <taxon>Streptomyces violaceusniger group</taxon>
    </lineage>
</organism>
<accession>A0ABS0RNY4</accession>